<name>A0A1X0BC86_9MYCO</name>
<dbReference type="Gene3D" id="3.40.50.150">
    <property type="entry name" value="Vaccinia Virus protein VP39"/>
    <property type="match status" value="1"/>
</dbReference>
<dbReference type="Proteomes" id="UP000192448">
    <property type="component" value="Unassembled WGS sequence"/>
</dbReference>
<dbReference type="EMBL" id="MVHF01000001">
    <property type="protein sequence ID" value="ORA39924.1"/>
    <property type="molecule type" value="Genomic_DNA"/>
</dbReference>
<dbReference type="OrthoDB" id="9786503at2"/>
<dbReference type="InterPro" id="IPR029063">
    <property type="entry name" value="SAM-dependent_MTases_sf"/>
</dbReference>
<evidence type="ECO:0000259" key="5">
    <source>
        <dbReference type="Pfam" id="PF13649"/>
    </source>
</evidence>
<dbReference type="RefSeq" id="WP_083159604.1">
    <property type="nucleotide sequence ID" value="NZ_MVHF01000001.1"/>
</dbReference>
<feature type="compositionally biased region" description="Basic and acidic residues" evidence="4">
    <location>
        <begin position="1"/>
        <end position="11"/>
    </location>
</feature>
<dbReference type="GO" id="GO:0008168">
    <property type="term" value="F:methyltransferase activity"/>
    <property type="evidence" value="ECO:0007669"/>
    <property type="project" value="UniProtKB-KW"/>
</dbReference>
<evidence type="ECO:0000313" key="7">
    <source>
        <dbReference type="Proteomes" id="UP000192448"/>
    </source>
</evidence>
<comment type="caution">
    <text evidence="6">The sequence shown here is derived from an EMBL/GenBank/DDBJ whole genome shotgun (WGS) entry which is preliminary data.</text>
</comment>
<evidence type="ECO:0000256" key="4">
    <source>
        <dbReference type="SAM" id="MobiDB-lite"/>
    </source>
</evidence>
<evidence type="ECO:0000256" key="3">
    <source>
        <dbReference type="ARBA" id="ARBA00022691"/>
    </source>
</evidence>
<sequence>MSEQDRVRWDARYAASPSGPESGPPPVFASHVAEFPVAGAALDIACGQGAGSIWLAQHGLDVLGVDVSPVAIATARAWALQLGVADRCRFDVVDLDDGLPAGPPLDVILCHRFRDARLDRALVDRLAPGGLLAISVLSEVGGVPGPFRARPGELTASFADLEVIAAGEGDGEAWLVAKVANSQAS</sequence>
<gene>
    <name evidence="6" type="ORF">BST13_00740</name>
</gene>
<dbReference type="Pfam" id="PF13649">
    <property type="entry name" value="Methyltransf_25"/>
    <property type="match status" value="1"/>
</dbReference>
<reference evidence="6 7" key="1">
    <citation type="submission" date="2017-02" db="EMBL/GenBank/DDBJ databases">
        <title>The new phylogeny of genus Mycobacterium.</title>
        <authorList>
            <person name="Tortoli E."/>
            <person name="Trovato A."/>
            <person name="Cirillo D.M."/>
        </authorList>
    </citation>
    <scope>NUCLEOTIDE SEQUENCE [LARGE SCALE GENOMIC DNA]</scope>
    <source>
        <strain evidence="6 7">RW6</strain>
    </source>
</reference>
<dbReference type="PANTHER" id="PTHR43464:SF19">
    <property type="entry name" value="UBIQUINONE BIOSYNTHESIS O-METHYLTRANSFERASE, MITOCHONDRIAL"/>
    <property type="match status" value="1"/>
</dbReference>
<dbReference type="SUPFAM" id="SSF53335">
    <property type="entry name" value="S-adenosyl-L-methionine-dependent methyltransferases"/>
    <property type="match status" value="1"/>
</dbReference>
<dbReference type="GO" id="GO:0032259">
    <property type="term" value="P:methylation"/>
    <property type="evidence" value="ECO:0007669"/>
    <property type="project" value="UniProtKB-KW"/>
</dbReference>
<dbReference type="STRING" id="1927124.BST13_00740"/>
<dbReference type="CDD" id="cd02440">
    <property type="entry name" value="AdoMet_MTases"/>
    <property type="match status" value="1"/>
</dbReference>
<keyword evidence="2 6" id="KW-0808">Transferase</keyword>
<keyword evidence="7" id="KW-1185">Reference proteome</keyword>
<accession>A0A1X0BC86</accession>
<dbReference type="AlphaFoldDB" id="A0A1X0BC86"/>
<keyword evidence="3" id="KW-0949">S-adenosyl-L-methionine</keyword>
<feature type="domain" description="Methyltransferase" evidence="5">
    <location>
        <begin position="42"/>
        <end position="130"/>
    </location>
</feature>
<dbReference type="PANTHER" id="PTHR43464">
    <property type="entry name" value="METHYLTRANSFERASE"/>
    <property type="match status" value="1"/>
</dbReference>
<keyword evidence="1 6" id="KW-0489">Methyltransferase</keyword>
<evidence type="ECO:0000256" key="2">
    <source>
        <dbReference type="ARBA" id="ARBA00022679"/>
    </source>
</evidence>
<evidence type="ECO:0000256" key="1">
    <source>
        <dbReference type="ARBA" id="ARBA00022603"/>
    </source>
</evidence>
<dbReference type="InterPro" id="IPR041698">
    <property type="entry name" value="Methyltransf_25"/>
</dbReference>
<protein>
    <submittedName>
        <fullName evidence="6">SAM-dependent methyltransferase</fullName>
    </submittedName>
</protein>
<feature type="region of interest" description="Disordered" evidence="4">
    <location>
        <begin position="1"/>
        <end position="26"/>
    </location>
</feature>
<proteinExistence type="predicted"/>
<organism evidence="6 7">
    <name type="scientific">Mycobacterium aquaticum</name>
    <dbReference type="NCBI Taxonomy" id="1927124"/>
    <lineage>
        <taxon>Bacteria</taxon>
        <taxon>Bacillati</taxon>
        <taxon>Actinomycetota</taxon>
        <taxon>Actinomycetes</taxon>
        <taxon>Mycobacteriales</taxon>
        <taxon>Mycobacteriaceae</taxon>
        <taxon>Mycobacterium</taxon>
    </lineage>
</organism>
<evidence type="ECO:0000313" key="6">
    <source>
        <dbReference type="EMBL" id="ORA39924.1"/>
    </source>
</evidence>